<evidence type="ECO:0000256" key="6">
    <source>
        <dbReference type="ARBA" id="ARBA00022692"/>
    </source>
</evidence>
<evidence type="ECO:0000256" key="5">
    <source>
        <dbReference type="ARBA" id="ARBA00022519"/>
    </source>
</evidence>
<keyword evidence="6 11" id="KW-0812">Transmembrane</keyword>
<organism evidence="12 13">
    <name type="scientific">Cognatiyoonia koreensis</name>
    <dbReference type="NCBI Taxonomy" id="364200"/>
    <lineage>
        <taxon>Bacteria</taxon>
        <taxon>Pseudomonadati</taxon>
        <taxon>Pseudomonadota</taxon>
        <taxon>Alphaproteobacteria</taxon>
        <taxon>Rhodobacterales</taxon>
        <taxon>Paracoccaceae</taxon>
        <taxon>Cognatiyoonia</taxon>
    </lineage>
</organism>
<dbReference type="OrthoDB" id="9803484at2"/>
<dbReference type="SUPFAM" id="SSF143865">
    <property type="entry name" value="CorA soluble domain-like"/>
    <property type="match status" value="1"/>
</dbReference>
<dbReference type="AlphaFoldDB" id="A0A1I0PIR9"/>
<evidence type="ECO:0000256" key="11">
    <source>
        <dbReference type="SAM" id="Phobius"/>
    </source>
</evidence>
<keyword evidence="3" id="KW-0813">Transport</keyword>
<dbReference type="InterPro" id="IPR002523">
    <property type="entry name" value="MgTranspt_CorA/ZnTranspt_ZntB"/>
</dbReference>
<reference evidence="12 13" key="1">
    <citation type="submission" date="2016-10" db="EMBL/GenBank/DDBJ databases">
        <authorList>
            <person name="de Groot N.N."/>
        </authorList>
    </citation>
    <scope>NUCLEOTIDE SEQUENCE [LARGE SCALE GENOMIC DNA]</scope>
    <source>
        <strain evidence="12 13">DSM 17925</strain>
    </source>
</reference>
<dbReference type="InterPro" id="IPR045863">
    <property type="entry name" value="CorA_TM1_TM2"/>
</dbReference>
<dbReference type="GO" id="GO:0015095">
    <property type="term" value="F:magnesium ion transmembrane transporter activity"/>
    <property type="evidence" value="ECO:0007669"/>
    <property type="project" value="TreeGrafter"/>
</dbReference>
<keyword evidence="7" id="KW-0862">Zinc</keyword>
<dbReference type="GO" id="GO:0005886">
    <property type="term" value="C:plasma membrane"/>
    <property type="evidence" value="ECO:0007669"/>
    <property type="project" value="UniProtKB-SubCell"/>
</dbReference>
<gene>
    <name evidence="12" type="ORF">SAMN04488515_1256</name>
</gene>
<evidence type="ECO:0000256" key="3">
    <source>
        <dbReference type="ARBA" id="ARBA00022448"/>
    </source>
</evidence>
<dbReference type="PANTHER" id="PTHR46494:SF3">
    <property type="entry name" value="ZINC TRANSPORT PROTEIN ZNTB"/>
    <property type="match status" value="1"/>
</dbReference>
<dbReference type="SUPFAM" id="SSF144083">
    <property type="entry name" value="Magnesium transport protein CorA, transmembrane region"/>
    <property type="match status" value="1"/>
</dbReference>
<evidence type="ECO:0000256" key="7">
    <source>
        <dbReference type="ARBA" id="ARBA00022833"/>
    </source>
</evidence>
<sequence length="321" mass="35788">MPDTDPTPLCAFDVFADGTARKAPDVHTKPAARAAYRWLHFDLASSHLDHWAEANLPIAATRTLLAQKTRPRVACHDDGLLVTLRGINLNAGDEPADMVSLRIWMTADLILTVRRQRNFLMDDVQRQIDENDAPPSSTRMLARVIELNLSRVEDAAFELEDVADKMEEGVYDRGKDAVSDLAPLRRSVIKLRRHLGPLRDALDGLTAVQSPLLPPLMTLRFRDSASRAARAVDELTEVRDRLNALSDHLDMVQTVRLGRNGYLLSVAATIFLPLGFLTGLFGVNLGGMPGQTWEWGFYALCAGMVALGVILMLILRWIRWF</sequence>
<protein>
    <submittedName>
        <fullName evidence="12">Zinc transporter</fullName>
    </submittedName>
</protein>
<evidence type="ECO:0000313" key="12">
    <source>
        <dbReference type="EMBL" id="SEW14316.1"/>
    </source>
</evidence>
<proteinExistence type="inferred from homology"/>
<dbReference type="EMBL" id="FOIZ01000001">
    <property type="protein sequence ID" value="SEW14316.1"/>
    <property type="molecule type" value="Genomic_DNA"/>
</dbReference>
<feature type="transmembrane region" description="Helical" evidence="11">
    <location>
        <begin position="295"/>
        <end position="318"/>
    </location>
</feature>
<dbReference type="Gene3D" id="1.20.58.340">
    <property type="entry name" value="Magnesium transport protein CorA, transmembrane region"/>
    <property type="match status" value="2"/>
</dbReference>
<keyword evidence="5" id="KW-0997">Cell inner membrane</keyword>
<keyword evidence="9" id="KW-0406">Ion transport</keyword>
<dbReference type="GO" id="GO:0015087">
    <property type="term" value="F:cobalt ion transmembrane transporter activity"/>
    <property type="evidence" value="ECO:0007669"/>
    <property type="project" value="TreeGrafter"/>
</dbReference>
<evidence type="ECO:0000256" key="10">
    <source>
        <dbReference type="ARBA" id="ARBA00023136"/>
    </source>
</evidence>
<dbReference type="STRING" id="364200.SAMN04488515_1256"/>
<dbReference type="Proteomes" id="UP000199167">
    <property type="component" value="Unassembled WGS sequence"/>
</dbReference>
<dbReference type="GO" id="GO:0000287">
    <property type="term" value="F:magnesium ion binding"/>
    <property type="evidence" value="ECO:0007669"/>
    <property type="project" value="TreeGrafter"/>
</dbReference>
<dbReference type="RefSeq" id="WP_089991618.1">
    <property type="nucleotide sequence ID" value="NZ_FOIZ01000001.1"/>
</dbReference>
<dbReference type="PANTHER" id="PTHR46494">
    <property type="entry name" value="CORA FAMILY METAL ION TRANSPORTER (EUROFUNG)"/>
    <property type="match status" value="1"/>
</dbReference>
<keyword evidence="10 11" id="KW-0472">Membrane</keyword>
<evidence type="ECO:0000256" key="2">
    <source>
        <dbReference type="ARBA" id="ARBA00009765"/>
    </source>
</evidence>
<comment type="subcellular location">
    <subcellularLocation>
        <location evidence="1">Cell membrane</location>
        <topology evidence="1">Multi-pass membrane protein</topology>
    </subcellularLocation>
</comment>
<accession>A0A1I0PIR9</accession>
<evidence type="ECO:0000256" key="4">
    <source>
        <dbReference type="ARBA" id="ARBA00022475"/>
    </source>
</evidence>
<dbReference type="Gene3D" id="3.30.460.20">
    <property type="entry name" value="CorA soluble domain-like"/>
    <property type="match status" value="1"/>
</dbReference>
<name>A0A1I0PIR9_9RHOB</name>
<evidence type="ECO:0000256" key="8">
    <source>
        <dbReference type="ARBA" id="ARBA00022989"/>
    </source>
</evidence>
<keyword evidence="8 11" id="KW-1133">Transmembrane helix</keyword>
<keyword evidence="13" id="KW-1185">Reference proteome</keyword>
<dbReference type="InterPro" id="IPR045861">
    <property type="entry name" value="CorA_cytoplasmic_dom"/>
</dbReference>
<keyword evidence="4" id="KW-1003">Cell membrane</keyword>
<dbReference type="Pfam" id="PF01544">
    <property type="entry name" value="CorA"/>
    <property type="match status" value="1"/>
</dbReference>
<comment type="similarity">
    <text evidence="2">Belongs to the CorA metal ion transporter (MIT) (TC 1.A.35) family.</text>
</comment>
<evidence type="ECO:0000256" key="9">
    <source>
        <dbReference type="ARBA" id="ARBA00023065"/>
    </source>
</evidence>
<feature type="transmembrane region" description="Helical" evidence="11">
    <location>
        <begin position="261"/>
        <end position="283"/>
    </location>
</feature>
<evidence type="ECO:0000256" key="1">
    <source>
        <dbReference type="ARBA" id="ARBA00004651"/>
    </source>
</evidence>
<dbReference type="GO" id="GO:0050897">
    <property type="term" value="F:cobalt ion binding"/>
    <property type="evidence" value="ECO:0007669"/>
    <property type="project" value="TreeGrafter"/>
</dbReference>
<evidence type="ECO:0000313" key="13">
    <source>
        <dbReference type="Proteomes" id="UP000199167"/>
    </source>
</evidence>